<dbReference type="EMBL" id="MZ399596">
    <property type="protein sequence ID" value="QXP45408.1"/>
    <property type="molecule type" value="Genomic_DNA"/>
</dbReference>
<evidence type="ECO:0000313" key="2">
    <source>
        <dbReference type="Proteomes" id="UP000828872"/>
    </source>
</evidence>
<accession>A0AAE7VIX8</accession>
<reference evidence="1 2" key="1">
    <citation type="journal article" date="2021" name="Microbiol. Resour. Announc.">
        <title>Genome Sequences of Bacteriophages cd2, cd3, and cd4, which Specifically Target Carnobacterium divergens.</title>
        <authorList>
            <person name="Zhang P."/>
            <person name="Britton A.P."/>
            <person name="Visser K.A."/>
            <person name="Welke C.A."/>
            <person name="Wassink H."/>
            <person name="Prins E."/>
            <person name="Yang X."/>
            <person name="Martin-Visscher L.A."/>
        </authorList>
    </citation>
    <scope>NUCLEOTIDE SEQUENCE [LARGE SCALE GENOMIC DNA]</scope>
    <source>
        <strain evidence="2">cd4</strain>
    </source>
</reference>
<sequence length="297" mass="34385">MEIFKNKEKLYRLEVEGDFIDSEMGGLTLDKLVLEAYKHDQELPISKLVEAIGLGTLEMKFEEYTDLKADNMEQGHSLAIANTHIEWLKCQILELSRECEAEANFKAFEAYNEHRESSYEYFKEAMEKLIATVDLESGVPNEPANVEFVGDLVDRIDEAERKADEEYFKSMRSDKVIVVNADDVFYKQVKELKLESLTFKIQNLYKRFEEARKLADFELSLCSASKASVEAEEAFSEFYSIGHELHDLLCKELRDKREDCLKCNDRGLTGTDVEKLLKVQYEALKDLLKVVKKHVYP</sequence>
<protein>
    <submittedName>
        <fullName evidence="1">Uncharacterized protein</fullName>
    </submittedName>
</protein>
<gene>
    <name evidence="1" type="ORF">cd4_102</name>
</gene>
<dbReference type="Proteomes" id="UP000828872">
    <property type="component" value="Segment"/>
</dbReference>
<name>A0AAE7VIX8_9CAUD</name>
<keyword evidence="2" id="KW-1185">Reference proteome</keyword>
<evidence type="ECO:0000313" key="1">
    <source>
        <dbReference type="EMBL" id="QXP45408.1"/>
    </source>
</evidence>
<proteinExistence type="predicted"/>
<organism evidence="1 2">
    <name type="scientific">Carnobacterium phage cd4</name>
    <dbReference type="NCBI Taxonomy" id="2849246"/>
    <lineage>
        <taxon>Viruses</taxon>
        <taxon>Duplodnaviria</taxon>
        <taxon>Heunggongvirae</taxon>
        <taxon>Uroviricota</taxon>
        <taxon>Caudoviricetes</taxon>
        <taxon>Carnodivirus</taxon>
        <taxon>Carnodivirus cd4-like</taxon>
    </lineage>
</organism>